<feature type="transmembrane region" description="Helical" evidence="1">
    <location>
        <begin position="275"/>
        <end position="302"/>
    </location>
</feature>
<feature type="transmembrane region" description="Helical" evidence="1">
    <location>
        <begin position="94"/>
        <end position="114"/>
    </location>
</feature>
<protein>
    <submittedName>
        <fullName evidence="2">Uncharacterized protein</fullName>
    </submittedName>
</protein>
<keyword evidence="1" id="KW-1133">Transmembrane helix</keyword>
<keyword evidence="1" id="KW-0472">Membrane</keyword>
<proteinExistence type="predicted"/>
<reference evidence="2 3" key="1">
    <citation type="submission" date="2020-06" db="EMBL/GenBank/DDBJ databases">
        <title>Complete genome sequence of Candidatus Phytoplasma asteris RP166.</title>
        <authorList>
            <person name="Cho S.-T."/>
            <person name="Zwolinska A."/>
            <person name="Huang W."/>
            <person name="Wouters R."/>
            <person name="Hogenhout S.A."/>
            <person name="Kuo C.-H."/>
        </authorList>
    </citation>
    <scope>NUCLEOTIDE SEQUENCE [LARGE SCALE GENOMIC DNA]</scope>
    <source>
        <strain evidence="2">RP166</strain>
    </source>
</reference>
<feature type="transmembrane region" description="Helical" evidence="1">
    <location>
        <begin position="121"/>
        <end position="144"/>
    </location>
</feature>
<accession>A0A859I9F4</accession>
<evidence type="ECO:0000313" key="2">
    <source>
        <dbReference type="EMBL" id="QKX95416.1"/>
    </source>
</evidence>
<sequence>MKRKLRFKKIVLRNYFKKPNVVFLFLMLSICTLMLVFFHDFKECVNKGQIYWQYKYKAPTFMPEIDFDTTGKEDNILDYEEGYYPGHHTFIKTVWYFTHQSNLFVLIVYALFFTKVRQKNWYHYVVFACLVSILMTALIFHTLIDKGRHFYEPKFSLSFFLSHLHHTLAPLCYLYFYFKVNSYAIPYKKMWIAFIHPLLYMTFFSLFGFLSMQDYFQDLQKDKPIITSEKQAAKRDPFKMFPYVFFSPFKQKLNNPANAQNLEDKENRHHKRYRFVYSCYDFVCLVFSCLFVFTVSMTYTLLWIKKRLINKKTTPHYKKTKK</sequence>
<evidence type="ECO:0000256" key="1">
    <source>
        <dbReference type="SAM" id="Phobius"/>
    </source>
</evidence>
<gene>
    <name evidence="2" type="ORF">RP166_4310</name>
</gene>
<feature type="transmembrane region" description="Helical" evidence="1">
    <location>
        <begin position="156"/>
        <end position="178"/>
    </location>
</feature>
<dbReference type="EMBL" id="CP055264">
    <property type="protein sequence ID" value="QKX95416.1"/>
    <property type="molecule type" value="Genomic_DNA"/>
</dbReference>
<dbReference type="Proteomes" id="UP000509122">
    <property type="component" value="Chromosome"/>
</dbReference>
<evidence type="ECO:0000313" key="3">
    <source>
        <dbReference type="Proteomes" id="UP000509122"/>
    </source>
</evidence>
<name>A0A859I9F4_9MOLU</name>
<organism evidence="2 3">
    <name type="scientific">Rapeseed phyllody phytoplasma</name>
    <dbReference type="NCBI Taxonomy" id="2490543"/>
    <lineage>
        <taxon>Bacteria</taxon>
        <taxon>Bacillati</taxon>
        <taxon>Mycoplasmatota</taxon>
        <taxon>Mollicutes</taxon>
        <taxon>Acholeplasmatales</taxon>
        <taxon>Acholeplasmataceae</taxon>
        <taxon>Candidatus Phytoplasma</taxon>
        <taxon>16SrI (Aster yellows group)</taxon>
    </lineage>
</organism>
<keyword evidence="1" id="KW-0812">Transmembrane</keyword>
<feature type="transmembrane region" description="Helical" evidence="1">
    <location>
        <begin position="190"/>
        <end position="210"/>
    </location>
</feature>
<feature type="transmembrane region" description="Helical" evidence="1">
    <location>
        <begin position="21"/>
        <end position="38"/>
    </location>
</feature>
<dbReference type="KEGG" id="rphy:RP166_4310"/>
<dbReference type="AlphaFoldDB" id="A0A859I9F4"/>